<dbReference type="InterPro" id="IPR023214">
    <property type="entry name" value="HAD_sf"/>
</dbReference>
<gene>
    <name evidence="2" type="ORF">Sradi_4764800</name>
</gene>
<reference evidence="2" key="1">
    <citation type="submission" date="2020-06" db="EMBL/GenBank/DDBJ databases">
        <authorList>
            <person name="Li T."/>
            <person name="Hu X."/>
            <person name="Zhang T."/>
            <person name="Song X."/>
            <person name="Zhang H."/>
            <person name="Dai N."/>
            <person name="Sheng W."/>
            <person name="Hou X."/>
            <person name="Wei L."/>
        </authorList>
    </citation>
    <scope>NUCLEOTIDE SEQUENCE</scope>
    <source>
        <strain evidence="2">G02</strain>
        <tissue evidence="2">Leaf</tissue>
    </source>
</reference>
<evidence type="ECO:0000256" key="1">
    <source>
        <dbReference type="SAM" id="MobiDB-lite"/>
    </source>
</evidence>
<comment type="caution">
    <text evidence="2">The sequence shown here is derived from an EMBL/GenBank/DDBJ whole genome shotgun (WGS) entry which is preliminary data.</text>
</comment>
<accession>A0AAW2MXH9</accession>
<sequence length="105" mass="12071">MNQVPSRGECLPEDINEMEEQKKSCDSTESSDTGQDIHDQSHCTDTGFTTIEKRHKPLLLKKLKKLWDKCDPDLPWERGVYNESNTLLLDDTPYKALSNPEDPHN</sequence>
<dbReference type="EMBL" id="JACGWJ010000021">
    <property type="protein sequence ID" value="KAL0335529.1"/>
    <property type="molecule type" value="Genomic_DNA"/>
</dbReference>
<dbReference type="Gene3D" id="3.40.50.1000">
    <property type="entry name" value="HAD superfamily/HAD-like"/>
    <property type="match status" value="1"/>
</dbReference>
<name>A0AAW2MXH9_SESRA</name>
<evidence type="ECO:0000313" key="2">
    <source>
        <dbReference type="EMBL" id="KAL0335529.1"/>
    </source>
</evidence>
<dbReference type="AlphaFoldDB" id="A0AAW2MXH9"/>
<reference evidence="2" key="2">
    <citation type="journal article" date="2024" name="Plant">
        <title>Genomic evolution and insights into agronomic trait innovations of Sesamum species.</title>
        <authorList>
            <person name="Miao H."/>
            <person name="Wang L."/>
            <person name="Qu L."/>
            <person name="Liu H."/>
            <person name="Sun Y."/>
            <person name="Le M."/>
            <person name="Wang Q."/>
            <person name="Wei S."/>
            <person name="Zheng Y."/>
            <person name="Lin W."/>
            <person name="Duan Y."/>
            <person name="Cao H."/>
            <person name="Xiong S."/>
            <person name="Wang X."/>
            <person name="Wei L."/>
            <person name="Li C."/>
            <person name="Ma Q."/>
            <person name="Ju M."/>
            <person name="Zhao R."/>
            <person name="Li G."/>
            <person name="Mu C."/>
            <person name="Tian Q."/>
            <person name="Mei H."/>
            <person name="Zhang T."/>
            <person name="Gao T."/>
            <person name="Zhang H."/>
        </authorList>
    </citation>
    <scope>NUCLEOTIDE SEQUENCE</scope>
    <source>
        <strain evidence="2">G02</strain>
    </source>
</reference>
<protein>
    <recommendedName>
        <fullName evidence="3">FCP1 homology domain-containing protein</fullName>
    </recommendedName>
</protein>
<proteinExistence type="predicted"/>
<evidence type="ECO:0008006" key="3">
    <source>
        <dbReference type="Google" id="ProtNLM"/>
    </source>
</evidence>
<organism evidence="2">
    <name type="scientific">Sesamum radiatum</name>
    <name type="common">Black benniseed</name>
    <dbReference type="NCBI Taxonomy" id="300843"/>
    <lineage>
        <taxon>Eukaryota</taxon>
        <taxon>Viridiplantae</taxon>
        <taxon>Streptophyta</taxon>
        <taxon>Embryophyta</taxon>
        <taxon>Tracheophyta</taxon>
        <taxon>Spermatophyta</taxon>
        <taxon>Magnoliopsida</taxon>
        <taxon>eudicotyledons</taxon>
        <taxon>Gunneridae</taxon>
        <taxon>Pentapetalae</taxon>
        <taxon>asterids</taxon>
        <taxon>lamiids</taxon>
        <taxon>Lamiales</taxon>
        <taxon>Pedaliaceae</taxon>
        <taxon>Sesamum</taxon>
    </lineage>
</organism>
<feature type="region of interest" description="Disordered" evidence="1">
    <location>
        <begin position="1"/>
        <end position="43"/>
    </location>
</feature>